<keyword evidence="2" id="KW-1185">Reference proteome</keyword>
<dbReference type="RefSeq" id="WP_106132512.1">
    <property type="nucleotide sequence ID" value="NZ_PVTR01000002.1"/>
</dbReference>
<accession>A0A2T0WT07</accession>
<comment type="caution">
    <text evidence="1">The sequence shown here is derived from an EMBL/GenBank/DDBJ whole genome shotgun (WGS) entry which is preliminary data.</text>
</comment>
<evidence type="ECO:0000313" key="2">
    <source>
        <dbReference type="Proteomes" id="UP000238157"/>
    </source>
</evidence>
<reference evidence="1 2" key="1">
    <citation type="submission" date="2018-03" db="EMBL/GenBank/DDBJ databases">
        <title>Genomic Encyclopedia of Archaeal and Bacterial Type Strains, Phase II (KMG-II): from individual species to whole genera.</title>
        <authorList>
            <person name="Goeker M."/>
        </authorList>
    </citation>
    <scope>NUCLEOTIDE SEQUENCE [LARGE SCALE GENOMIC DNA]</scope>
    <source>
        <strain evidence="1 2">DSM 27929</strain>
    </source>
</reference>
<dbReference type="EMBL" id="PVTR01000002">
    <property type="protein sequence ID" value="PRY89832.1"/>
    <property type="molecule type" value="Genomic_DNA"/>
</dbReference>
<name>A0A2T0WT07_9BACT</name>
<dbReference type="AlphaFoldDB" id="A0A2T0WT07"/>
<evidence type="ECO:0000313" key="1">
    <source>
        <dbReference type="EMBL" id="PRY89832.1"/>
    </source>
</evidence>
<sequence>MKLDLWFRRFLDLPENELKESIHQLSRDEIINWLCWNDKNGIYRDKDSLAEFGNMMTLEEGREIMIRQILQG</sequence>
<gene>
    <name evidence="1" type="ORF">CLW00_102308</name>
</gene>
<dbReference type="Proteomes" id="UP000238157">
    <property type="component" value="Unassembled WGS sequence"/>
</dbReference>
<dbReference type="OrthoDB" id="5783711at2"/>
<protein>
    <submittedName>
        <fullName evidence="1">Uncharacterized protein</fullName>
    </submittedName>
</protein>
<proteinExistence type="predicted"/>
<organism evidence="1 2">
    <name type="scientific">Mongoliibacter ruber</name>
    <dbReference type="NCBI Taxonomy" id="1750599"/>
    <lineage>
        <taxon>Bacteria</taxon>
        <taxon>Pseudomonadati</taxon>
        <taxon>Bacteroidota</taxon>
        <taxon>Cytophagia</taxon>
        <taxon>Cytophagales</taxon>
        <taxon>Cyclobacteriaceae</taxon>
        <taxon>Mongoliibacter</taxon>
    </lineage>
</organism>